<evidence type="ECO:0000313" key="1">
    <source>
        <dbReference type="EMBL" id="GAG89329.1"/>
    </source>
</evidence>
<name>X1B0R7_9ZZZZ</name>
<proteinExistence type="predicted"/>
<protein>
    <submittedName>
        <fullName evidence="1">Uncharacterized protein</fullName>
    </submittedName>
</protein>
<gene>
    <name evidence="1" type="ORF">S01H4_22855</name>
</gene>
<sequence length="70" mass="8411">DYEKGMEEFKNLITTLRNIGILNASKKNNLNDYRNFSDNILNYNFYFMVINPRQLKSILDAIFNKHNFLF</sequence>
<dbReference type="EMBL" id="BART01010533">
    <property type="protein sequence ID" value="GAG89329.1"/>
    <property type="molecule type" value="Genomic_DNA"/>
</dbReference>
<reference evidence="1" key="1">
    <citation type="journal article" date="2014" name="Front. Microbiol.">
        <title>High frequency of phylogenetically diverse reductive dehalogenase-homologous genes in deep subseafloor sedimentary metagenomes.</title>
        <authorList>
            <person name="Kawai M."/>
            <person name="Futagami T."/>
            <person name="Toyoda A."/>
            <person name="Takaki Y."/>
            <person name="Nishi S."/>
            <person name="Hori S."/>
            <person name="Arai W."/>
            <person name="Tsubouchi T."/>
            <person name="Morono Y."/>
            <person name="Uchiyama I."/>
            <person name="Ito T."/>
            <person name="Fujiyama A."/>
            <person name="Inagaki F."/>
            <person name="Takami H."/>
        </authorList>
    </citation>
    <scope>NUCLEOTIDE SEQUENCE</scope>
    <source>
        <strain evidence="1">Expedition CK06-06</strain>
    </source>
</reference>
<accession>X1B0R7</accession>
<organism evidence="1">
    <name type="scientific">marine sediment metagenome</name>
    <dbReference type="NCBI Taxonomy" id="412755"/>
    <lineage>
        <taxon>unclassified sequences</taxon>
        <taxon>metagenomes</taxon>
        <taxon>ecological metagenomes</taxon>
    </lineage>
</organism>
<feature type="non-terminal residue" evidence="1">
    <location>
        <position position="1"/>
    </location>
</feature>
<dbReference type="AlphaFoldDB" id="X1B0R7"/>
<comment type="caution">
    <text evidence="1">The sequence shown here is derived from an EMBL/GenBank/DDBJ whole genome shotgun (WGS) entry which is preliminary data.</text>
</comment>